<comment type="function">
    <text evidence="6">The RuvA-RuvB-RuvC complex processes Holliday junction (HJ) DNA during genetic recombination and DNA repair, while the RuvA-RuvB complex plays an important role in the rescue of blocked DNA replication forks via replication fork reversal (RFR). RuvA specifically binds to HJ cruciform DNA, conferring on it an open structure. The RuvB hexamer acts as an ATP-dependent pump, pulling dsDNA into and through the RuvAB complex. HJ branch migration allows RuvC to scan DNA until it finds its consensus sequence, where it cleaves and resolves the cruciform DNA.</text>
</comment>
<dbReference type="AlphaFoldDB" id="A0A1H4NBG3"/>
<dbReference type="OrthoDB" id="5293449at2"/>
<dbReference type="GO" id="GO:0000400">
    <property type="term" value="F:four-way junction DNA binding"/>
    <property type="evidence" value="ECO:0007669"/>
    <property type="project" value="UniProtKB-UniRule"/>
</dbReference>
<dbReference type="InterPro" id="IPR011114">
    <property type="entry name" value="RuvA_C"/>
</dbReference>
<evidence type="ECO:0000259" key="7">
    <source>
        <dbReference type="SMART" id="SM00278"/>
    </source>
</evidence>
<evidence type="ECO:0000256" key="5">
    <source>
        <dbReference type="ARBA" id="ARBA00023204"/>
    </source>
</evidence>
<dbReference type="GO" id="GO:0005737">
    <property type="term" value="C:cytoplasm"/>
    <property type="evidence" value="ECO:0007669"/>
    <property type="project" value="UniProtKB-SubCell"/>
</dbReference>
<dbReference type="InterPro" id="IPR036267">
    <property type="entry name" value="RuvA_C_sf"/>
</dbReference>
<feature type="domain" description="Helix-hairpin-helix DNA-binding motif class 1" evidence="7">
    <location>
        <begin position="73"/>
        <end position="92"/>
    </location>
</feature>
<reference evidence="8 9" key="1">
    <citation type="submission" date="2016-10" db="EMBL/GenBank/DDBJ databases">
        <authorList>
            <person name="de Groot N.N."/>
        </authorList>
    </citation>
    <scope>NUCLEOTIDE SEQUENCE [LARGE SCALE GENOMIC DNA]</scope>
    <source>
        <strain evidence="8 9">AB35.6</strain>
    </source>
</reference>
<dbReference type="Proteomes" id="UP000182409">
    <property type="component" value="Unassembled WGS sequence"/>
</dbReference>
<dbReference type="SMART" id="SM00278">
    <property type="entry name" value="HhH1"/>
    <property type="match status" value="2"/>
</dbReference>
<dbReference type="EMBL" id="FNSD01000001">
    <property type="protein sequence ID" value="SEB92447.1"/>
    <property type="molecule type" value="Genomic_DNA"/>
</dbReference>
<gene>
    <name evidence="6" type="primary">ruvA</name>
    <name evidence="8" type="ORF">SAMN05443244_2195</name>
</gene>
<keyword evidence="3 6" id="KW-0238">DNA-binding</keyword>
<proteinExistence type="inferred from homology"/>
<keyword evidence="8" id="KW-0347">Helicase</keyword>
<dbReference type="InterPro" id="IPR000085">
    <property type="entry name" value="RuvA"/>
</dbReference>
<dbReference type="GO" id="GO:0009379">
    <property type="term" value="C:Holliday junction helicase complex"/>
    <property type="evidence" value="ECO:0007669"/>
    <property type="project" value="InterPro"/>
</dbReference>
<keyword evidence="2 6" id="KW-0227">DNA damage</keyword>
<dbReference type="InterPro" id="IPR013849">
    <property type="entry name" value="DNA_helicase_Holl-junc_RuvA_I"/>
</dbReference>
<dbReference type="InterPro" id="IPR003583">
    <property type="entry name" value="Hlx-hairpin-Hlx_DNA-bd_motif"/>
</dbReference>
<dbReference type="GO" id="GO:0048476">
    <property type="term" value="C:Holliday junction resolvase complex"/>
    <property type="evidence" value="ECO:0007669"/>
    <property type="project" value="UniProtKB-UniRule"/>
</dbReference>
<sequence length="204" mass="21824">MIAHLRGRLLSKSPNQAIVDCGGVGYDVAITIPTYSSLPAEGAEISLHINTQVREDAIALFGFLDRDEKRLFERLITVSGIGPKLGITVLSGLSAASLVAAIRGGDHATLTKIPGIGKKTAERVVLELKDKLDDLSSAVPIQSATGFHGGPVIDDVLSALTNLGYKRESAQKAIETAIAKHETTELTIRTDFDQLFRYSMAAIR</sequence>
<dbReference type="InterPro" id="IPR010994">
    <property type="entry name" value="RuvA_2-like"/>
</dbReference>
<keyword evidence="5 6" id="KW-0234">DNA repair</keyword>
<dbReference type="Gene3D" id="1.10.150.20">
    <property type="entry name" value="5' to 3' exonuclease, C-terminal subdomain"/>
    <property type="match status" value="1"/>
</dbReference>
<dbReference type="NCBIfam" id="TIGR00084">
    <property type="entry name" value="ruvA"/>
    <property type="match status" value="1"/>
</dbReference>
<evidence type="ECO:0000313" key="9">
    <source>
        <dbReference type="Proteomes" id="UP000182409"/>
    </source>
</evidence>
<evidence type="ECO:0000256" key="6">
    <source>
        <dbReference type="HAMAP-Rule" id="MF_00031"/>
    </source>
</evidence>
<evidence type="ECO:0000256" key="3">
    <source>
        <dbReference type="ARBA" id="ARBA00023125"/>
    </source>
</evidence>
<dbReference type="InterPro" id="IPR012340">
    <property type="entry name" value="NA-bd_OB-fold"/>
</dbReference>
<comment type="subcellular location">
    <subcellularLocation>
        <location evidence="6">Cytoplasm</location>
    </subcellularLocation>
</comment>
<comment type="similarity">
    <text evidence="6">Belongs to the RuvA family.</text>
</comment>
<organism evidence="8 9">
    <name type="scientific">Terriglobus roseus</name>
    <dbReference type="NCBI Taxonomy" id="392734"/>
    <lineage>
        <taxon>Bacteria</taxon>
        <taxon>Pseudomonadati</taxon>
        <taxon>Acidobacteriota</taxon>
        <taxon>Terriglobia</taxon>
        <taxon>Terriglobales</taxon>
        <taxon>Acidobacteriaceae</taxon>
        <taxon>Terriglobus</taxon>
    </lineage>
</organism>
<keyword evidence="4 6" id="KW-0233">DNA recombination</keyword>
<keyword evidence="8" id="KW-0067">ATP-binding</keyword>
<dbReference type="Gene3D" id="1.10.8.10">
    <property type="entry name" value="DNA helicase RuvA subunit, C-terminal domain"/>
    <property type="match status" value="1"/>
</dbReference>
<dbReference type="SUPFAM" id="SSF47781">
    <property type="entry name" value="RuvA domain 2-like"/>
    <property type="match status" value="1"/>
</dbReference>
<dbReference type="GO" id="GO:0006310">
    <property type="term" value="P:DNA recombination"/>
    <property type="evidence" value="ECO:0007669"/>
    <property type="project" value="UniProtKB-UniRule"/>
</dbReference>
<feature type="region of interest" description="Domain III" evidence="6">
    <location>
        <begin position="153"/>
        <end position="204"/>
    </location>
</feature>
<keyword evidence="8" id="KW-0547">Nucleotide-binding</keyword>
<keyword evidence="1 6" id="KW-0963">Cytoplasm</keyword>
<dbReference type="Pfam" id="PF01330">
    <property type="entry name" value="RuvA_N"/>
    <property type="match status" value="1"/>
</dbReference>
<evidence type="ECO:0000256" key="4">
    <source>
        <dbReference type="ARBA" id="ARBA00023172"/>
    </source>
</evidence>
<name>A0A1H4NBG3_9BACT</name>
<dbReference type="Pfam" id="PF07499">
    <property type="entry name" value="RuvA_C"/>
    <property type="match status" value="1"/>
</dbReference>
<comment type="domain">
    <text evidence="6">Has three domains with a flexible linker between the domains II and III and assumes an 'L' shape. Domain III is highly mobile and contacts RuvB.</text>
</comment>
<feature type="region of interest" description="Domain I" evidence="6">
    <location>
        <begin position="1"/>
        <end position="64"/>
    </location>
</feature>
<dbReference type="Gene3D" id="2.40.50.140">
    <property type="entry name" value="Nucleic acid-binding proteins"/>
    <property type="match status" value="1"/>
</dbReference>
<evidence type="ECO:0000313" key="8">
    <source>
        <dbReference type="EMBL" id="SEB92447.1"/>
    </source>
</evidence>
<dbReference type="GO" id="GO:0005524">
    <property type="term" value="F:ATP binding"/>
    <property type="evidence" value="ECO:0007669"/>
    <property type="project" value="InterPro"/>
</dbReference>
<dbReference type="RefSeq" id="WP_074653992.1">
    <property type="nucleotide sequence ID" value="NZ_FNSD01000001.1"/>
</dbReference>
<feature type="domain" description="Helix-hairpin-helix DNA-binding motif class 1" evidence="7">
    <location>
        <begin position="108"/>
        <end position="127"/>
    </location>
</feature>
<dbReference type="GO" id="GO:0009378">
    <property type="term" value="F:four-way junction helicase activity"/>
    <property type="evidence" value="ECO:0007669"/>
    <property type="project" value="InterPro"/>
</dbReference>
<dbReference type="HAMAP" id="MF_00031">
    <property type="entry name" value="DNA_HJ_migration_RuvA"/>
    <property type="match status" value="1"/>
</dbReference>
<protein>
    <recommendedName>
        <fullName evidence="6">Holliday junction branch migration complex subunit RuvA</fullName>
    </recommendedName>
</protein>
<dbReference type="CDD" id="cd14332">
    <property type="entry name" value="UBA_RuvA_C"/>
    <property type="match status" value="1"/>
</dbReference>
<dbReference type="Pfam" id="PF14520">
    <property type="entry name" value="HHH_5"/>
    <property type="match status" value="1"/>
</dbReference>
<comment type="caution">
    <text evidence="6">Lacks conserved residue(s) required for the propagation of feature annotation.</text>
</comment>
<evidence type="ECO:0000256" key="1">
    <source>
        <dbReference type="ARBA" id="ARBA00022490"/>
    </source>
</evidence>
<dbReference type="GO" id="GO:0006281">
    <property type="term" value="P:DNA repair"/>
    <property type="evidence" value="ECO:0007669"/>
    <property type="project" value="UniProtKB-UniRule"/>
</dbReference>
<accession>A0A1H4NBG3</accession>
<evidence type="ECO:0000256" key="2">
    <source>
        <dbReference type="ARBA" id="ARBA00022763"/>
    </source>
</evidence>
<dbReference type="SUPFAM" id="SSF46929">
    <property type="entry name" value="DNA helicase RuvA subunit, C-terminal domain"/>
    <property type="match status" value="1"/>
</dbReference>
<keyword evidence="8" id="KW-0378">Hydrolase</keyword>
<dbReference type="SUPFAM" id="SSF50249">
    <property type="entry name" value="Nucleic acid-binding proteins"/>
    <property type="match status" value="1"/>
</dbReference>
<comment type="subunit">
    <text evidence="6">Homotetramer. Forms an RuvA(8)-RuvB(12)-Holliday junction (HJ) complex. HJ DNA is sandwiched between 2 RuvA tetramers; dsDNA enters through RuvA and exits via RuvB. An RuvB hexamer assembles on each DNA strand where it exits the tetramer. Each RuvB hexamer is contacted by two RuvA subunits (via domain III) on 2 adjacent RuvB subunits; this complex drives branch migration. In the full resolvosome a probable DNA-RuvA(4)-RuvB(12)-RuvC(2) complex forms which resolves the HJ.</text>
</comment>